<organism evidence="1 2">
    <name type="scientific">Trichococcus pasteurii</name>
    <dbReference type="NCBI Taxonomy" id="43064"/>
    <lineage>
        <taxon>Bacteria</taxon>
        <taxon>Bacillati</taxon>
        <taxon>Bacillota</taxon>
        <taxon>Bacilli</taxon>
        <taxon>Lactobacillales</taxon>
        <taxon>Carnobacteriaceae</taxon>
        <taxon>Trichococcus</taxon>
    </lineage>
</organism>
<dbReference type="EMBL" id="FWEY01000003">
    <property type="protein sequence ID" value="SLM51875.1"/>
    <property type="molecule type" value="Genomic_DNA"/>
</dbReference>
<accession>A0A1W1IFT1</accession>
<dbReference type="AlphaFoldDB" id="A0A1W1IFT1"/>
<dbReference type="Proteomes" id="UP000195985">
    <property type="component" value="Unassembled WGS sequence"/>
</dbReference>
<dbReference type="RefSeq" id="WP_143091122.1">
    <property type="nucleotide sequence ID" value="NZ_FONM01000006.1"/>
</dbReference>
<proteinExistence type="predicted"/>
<gene>
    <name evidence="1" type="ORF">TPAS_1555</name>
</gene>
<sequence length="318" mass="36840">MDYQSMCEHLAKIIKVPIREYDSNHRLRHVFGDFNAIPSSLEEDSNALEMYDELNKMTLPVAFSDKNLLYTAVLYVEELSCYFIFGRVKVPHADQIIQRHSYADLETICEAVSLFYDYLYDQKISIFDILSSSMDESSIQAEISKKLGETAFQYQEMGELHNPYDQEQREQASIREGNHDKLMLSFQESYAGRVASLSKDELRSIKNLGIVVLAISTRSAIEGGVHSEQAFLLSDSYILKVDEAKTQNEVYNIVRGAEIYFTKLVSETKEIKVENPLIFRTKNLILKKMHEKIVAEEMARELNTTQHIYRQFLKRKQE</sequence>
<evidence type="ECO:0000313" key="2">
    <source>
        <dbReference type="Proteomes" id="UP000195985"/>
    </source>
</evidence>
<reference evidence="2" key="1">
    <citation type="submission" date="2016-04" db="EMBL/GenBank/DDBJ databases">
        <authorList>
            <person name="Strepis N."/>
        </authorList>
    </citation>
    <scope>NUCLEOTIDE SEQUENCE [LARGE SCALE GENOMIC DNA]</scope>
</reference>
<dbReference type="STRING" id="43064.SAMN04488086_10644"/>
<evidence type="ECO:0000313" key="1">
    <source>
        <dbReference type="EMBL" id="SLM51875.1"/>
    </source>
</evidence>
<name>A0A1W1IFT1_9LACT</name>
<keyword evidence="2" id="KW-1185">Reference proteome</keyword>
<dbReference type="OrthoDB" id="2168655at2"/>
<protein>
    <submittedName>
        <fullName evidence="1">Uncharacterized protein</fullName>
    </submittedName>
</protein>